<sequence length="114" mass="13737">WGPIVSYGRFQRNYVFHKKQGERLTDEWSIEAFHLILDDCDLQDVGYERQWFTWERERLASNNIQERLDRGVSTPGWEDLFPNYSLKHCDHSISDHFPLLINTCGRMTRKENLY</sequence>
<accession>A0A5D2MT22</accession>
<dbReference type="InterPro" id="IPR036691">
    <property type="entry name" value="Endo/exonu/phosph_ase_sf"/>
</dbReference>
<evidence type="ECO:0000313" key="2">
    <source>
        <dbReference type="Proteomes" id="UP000322667"/>
    </source>
</evidence>
<organism evidence="1 2">
    <name type="scientific">Gossypium tomentosum</name>
    <name type="common">Hawaiian cotton</name>
    <name type="synonym">Gossypium sandvicense</name>
    <dbReference type="NCBI Taxonomy" id="34277"/>
    <lineage>
        <taxon>Eukaryota</taxon>
        <taxon>Viridiplantae</taxon>
        <taxon>Streptophyta</taxon>
        <taxon>Embryophyta</taxon>
        <taxon>Tracheophyta</taxon>
        <taxon>Spermatophyta</taxon>
        <taxon>Magnoliopsida</taxon>
        <taxon>eudicotyledons</taxon>
        <taxon>Gunneridae</taxon>
        <taxon>Pentapetalae</taxon>
        <taxon>rosids</taxon>
        <taxon>malvids</taxon>
        <taxon>Malvales</taxon>
        <taxon>Malvaceae</taxon>
        <taxon>Malvoideae</taxon>
        <taxon>Gossypium</taxon>
    </lineage>
</organism>
<dbReference type="EMBL" id="CM017621">
    <property type="protein sequence ID" value="TYH94726.1"/>
    <property type="molecule type" value="Genomic_DNA"/>
</dbReference>
<dbReference type="Gene3D" id="3.60.10.10">
    <property type="entry name" value="Endonuclease/exonuclease/phosphatase"/>
    <property type="match status" value="1"/>
</dbReference>
<evidence type="ECO:0008006" key="3">
    <source>
        <dbReference type="Google" id="ProtNLM"/>
    </source>
</evidence>
<evidence type="ECO:0000313" key="1">
    <source>
        <dbReference type="EMBL" id="TYH94726.1"/>
    </source>
</evidence>
<name>A0A5D2MT22_GOSTO</name>
<keyword evidence="2" id="KW-1185">Reference proteome</keyword>
<dbReference type="Proteomes" id="UP000322667">
    <property type="component" value="Chromosome A12"/>
</dbReference>
<proteinExistence type="predicted"/>
<protein>
    <recommendedName>
        <fullName evidence="3">Endonuclease/exonuclease/phosphatase domain-containing protein</fullName>
    </recommendedName>
</protein>
<dbReference type="PANTHER" id="PTHR33710:SF62">
    <property type="entry name" value="DUF4283 DOMAIN PROTEIN"/>
    <property type="match status" value="1"/>
</dbReference>
<feature type="non-terminal residue" evidence="1">
    <location>
        <position position="1"/>
    </location>
</feature>
<gene>
    <name evidence="1" type="ORF">ES332_A12G058700v1</name>
</gene>
<dbReference type="PANTHER" id="PTHR33710">
    <property type="entry name" value="BNAC02G09200D PROTEIN"/>
    <property type="match status" value="1"/>
</dbReference>
<dbReference type="AlphaFoldDB" id="A0A5D2MT22"/>
<dbReference type="SUPFAM" id="SSF56219">
    <property type="entry name" value="DNase I-like"/>
    <property type="match status" value="1"/>
</dbReference>
<reference evidence="1 2" key="1">
    <citation type="submission" date="2019-07" db="EMBL/GenBank/DDBJ databases">
        <title>WGS assembly of Gossypium tomentosum.</title>
        <authorList>
            <person name="Chen Z.J."/>
            <person name="Sreedasyam A."/>
            <person name="Ando A."/>
            <person name="Song Q."/>
            <person name="De L."/>
            <person name="Hulse-Kemp A."/>
            <person name="Ding M."/>
            <person name="Ye W."/>
            <person name="Kirkbride R."/>
            <person name="Jenkins J."/>
            <person name="Plott C."/>
            <person name="Lovell J."/>
            <person name="Lin Y.-M."/>
            <person name="Vaughn R."/>
            <person name="Liu B."/>
            <person name="Li W."/>
            <person name="Simpson S."/>
            <person name="Scheffler B."/>
            <person name="Saski C."/>
            <person name="Grover C."/>
            <person name="Hu G."/>
            <person name="Conover J."/>
            <person name="Carlson J."/>
            <person name="Shu S."/>
            <person name="Boston L."/>
            <person name="Williams M."/>
            <person name="Peterson D."/>
            <person name="Mcgee K."/>
            <person name="Jones D."/>
            <person name="Wendel J."/>
            <person name="Stelly D."/>
            <person name="Grimwood J."/>
            <person name="Schmutz J."/>
        </authorList>
    </citation>
    <scope>NUCLEOTIDE SEQUENCE [LARGE SCALE GENOMIC DNA]</scope>
    <source>
        <strain evidence="1">7179.01</strain>
    </source>
</reference>